<organism evidence="6 7">
    <name type="scientific">Collinsella aerofaciens</name>
    <dbReference type="NCBI Taxonomy" id="74426"/>
    <lineage>
        <taxon>Bacteria</taxon>
        <taxon>Bacillati</taxon>
        <taxon>Actinomycetota</taxon>
        <taxon>Coriobacteriia</taxon>
        <taxon>Coriobacteriales</taxon>
        <taxon>Coriobacteriaceae</taxon>
        <taxon>Collinsella</taxon>
    </lineage>
</organism>
<dbReference type="RefSeq" id="WP_055250351.1">
    <property type="nucleotide sequence ID" value="NZ_CABIXX010000003.1"/>
</dbReference>
<evidence type="ECO:0000256" key="5">
    <source>
        <dbReference type="ARBA" id="ARBA00023136"/>
    </source>
</evidence>
<reference evidence="6 7" key="1">
    <citation type="submission" date="2015-09" db="EMBL/GenBank/DDBJ databases">
        <authorList>
            <consortium name="Pathogen Informatics"/>
        </authorList>
    </citation>
    <scope>NUCLEOTIDE SEQUENCE [LARGE SCALE GENOMIC DNA]</scope>
    <source>
        <strain evidence="6 7">2789STDY5834902</strain>
    </source>
</reference>
<gene>
    <name evidence="6" type="primary">wecF</name>
    <name evidence="6" type="ORF">ERS852514_00267</name>
</gene>
<evidence type="ECO:0000313" key="6">
    <source>
        <dbReference type="EMBL" id="CUO84707.1"/>
    </source>
</evidence>
<keyword evidence="2" id="KW-0997">Cell inner membrane</keyword>
<dbReference type="EMBL" id="CZAQ01000003">
    <property type="protein sequence ID" value="CUO84707.1"/>
    <property type="molecule type" value="Genomic_DNA"/>
</dbReference>
<evidence type="ECO:0000256" key="2">
    <source>
        <dbReference type="ARBA" id="ARBA00022519"/>
    </source>
</evidence>
<evidence type="ECO:0000256" key="3">
    <source>
        <dbReference type="ARBA" id="ARBA00022676"/>
    </source>
</evidence>
<evidence type="ECO:0000313" key="7">
    <source>
        <dbReference type="Proteomes" id="UP000095454"/>
    </source>
</evidence>
<keyword evidence="1" id="KW-1003">Cell membrane</keyword>
<sequence>MTNREGKLFLHVMPKEKFTFGFLEFTFATFPGVDVRFIVYGDDDAQGYEPYSDNRVVPVSSAKAVFKDEAALGFLRDADVVILNWVNMSMLLSMWHYLPKTHLLFWGGDYSPYVEAGWNGLSHCLKRKLLQVCIGRSRGIIALLPGDLRIIETISNPDSSRHVCELGYLASRYDADICCTDKRAPFPVNILLGNSATPTNRHKSALDALSRFANEDIKIYAPLSYGDDAYRDEVIIYGRELFGDKFVPVTEFMERSEYISFLTKISIGVFNYDRQQGLGNIHLLMRMGAKVFLSQDSGMLSEHIDNGAAVECLEDVPKLTFDEFCAPLAAEAVARNNGLYSGESNFARAKAHWGAFYGTEPIEGDFS</sequence>
<accession>A0A174IGI6</accession>
<proteinExistence type="predicted"/>
<dbReference type="GO" id="GO:0008417">
    <property type="term" value="F:fucosyltransferase activity"/>
    <property type="evidence" value="ECO:0007669"/>
    <property type="project" value="InterPro"/>
</dbReference>
<dbReference type="GO" id="GO:0009246">
    <property type="term" value="P:enterobacterial common antigen biosynthetic process"/>
    <property type="evidence" value="ECO:0007669"/>
    <property type="project" value="InterPro"/>
</dbReference>
<dbReference type="Proteomes" id="UP000095454">
    <property type="component" value="Unassembled WGS sequence"/>
</dbReference>
<protein>
    <submittedName>
        <fullName evidence="6">4-alpha-L-fucosyltransferase</fullName>
        <ecNumber evidence="6">2.4.1.-</ecNumber>
    </submittedName>
</protein>
<dbReference type="AlphaFoldDB" id="A0A174IGI6"/>
<evidence type="ECO:0000256" key="1">
    <source>
        <dbReference type="ARBA" id="ARBA00022475"/>
    </source>
</evidence>
<keyword evidence="5" id="KW-0472">Membrane</keyword>
<name>A0A174IGI6_9ACTN</name>
<evidence type="ECO:0000256" key="4">
    <source>
        <dbReference type="ARBA" id="ARBA00022679"/>
    </source>
</evidence>
<dbReference type="InterPro" id="IPR009993">
    <property type="entry name" value="WecF"/>
</dbReference>
<dbReference type="Pfam" id="PF07429">
    <property type="entry name" value="Glyco_transf_56"/>
    <property type="match status" value="1"/>
</dbReference>
<keyword evidence="4 6" id="KW-0808">Transferase</keyword>
<keyword evidence="3 6" id="KW-0328">Glycosyltransferase</keyword>
<dbReference type="EC" id="2.4.1.-" evidence="6"/>